<comment type="caution">
    <text evidence="2">The sequence shown here is derived from an EMBL/GenBank/DDBJ whole genome shotgun (WGS) entry which is preliminary data.</text>
</comment>
<keyword evidence="2" id="KW-0808">Transferase</keyword>
<feature type="region of interest" description="Disordered" evidence="1">
    <location>
        <begin position="226"/>
        <end position="261"/>
    </location>
</feature>
<keyword evidence="2" id="KW-0418">Kinase</keyword>
<gene>
    <name evidence="2" type="ORF">ATL51_4806</name>
</gene>
<dbReference type="Proteomes" id="UP000232453">
    <property type="component" value="Unassembled WGS sequence"/>
</dbReference>
<proteinExistence type="predicted"/>
<dbReference type="AlphaFoldDB" id="A0AA44ZRQ4"/>
<feature type="region of interest" description="Disordered" evidence="1">
    <location>
        <begin position="1"/>
        <end position="83"/>
    </location>
</feature>
<dbReference type="InterPro" id="IPR027417">
    <property type="entry name" value="P-loop_NTPase"/>
</dbReference>
<evidence type="ECO:0000313" key="2">
    <source>
        <dbReference type="EMBL" id="PKB33055.1"/>
    </source>
</evidence>
<sequence>MRLAAWRTGPGTVRGGPDTPGDRNDPGDRTVSPHMTTARAVPTGAVPPTRDTEHRPTEHRRADTDGTGVPVRPGPPSDDGPAAPLVVVLPGRSLLLVAGLPGAGKSTLLAGLDAPAGTRVLDSGTTRAVLARLLPAATPYPAYRWLTHLTHRASVVTAALGPADTVVVHLPATAPRVRAAIRALARLGGRAPHLLWLDTAPDQALDGQHARGRVVRSRPFAAHARRARDTADALRAGTETGWSSVRRTDRSGARGGLALAK</sequence>
<reference evidence="2 3" key="1">
    <citation type="submission" date="2017-11" db="EMBL/GenBank/DDBJ databases">
        <title>Sequencing the genomes of 1000 actinobacteria strains.</title>
        <authorList>
            <person name="Klenk H.-P."/>
        </authorList>
    </citation>
    <scope>NUCLEOTIDE SEQUENCE [LARGE SCALE GENOMIC DNA]</scope>
    <source>
        <strain evidence="2 3">DSM 44104</strain>
    </source>
</reference>
<dbReference type="EMBL" id="PHUJ01000003">
    <property type="protein sequence ID" value="PKB33055.1"/>
    <property type="molecule type" value="Genomic_DNA"/>
</dbReference>
<dbReference type="Gene3D" id="3.40.50.300">
    <property type="entry name" value="P-loop containing nucleotide triphosphate hydrolases"/>
    <property type="match status" value="1"/>
</dbReference>
<accession>A0AA44ZRQ4</accession>
<dbReference type="Pfam" id="PF13671">
    <property type="entry name" value="AAA_33"/>
    <property type="match status" value="1"/>
</dbReference>
<protein>
    <submittedName>
        <fullName evidence="2">Kinase</fullName>
    </submittedName>
</protein>
<dbReference type="SUPFAM" id="SSF52540">
    <property type="entry name" value="P-loop containing nucleoside triphosphate hydrolases"/>
    <property type="match status" value="1"/>
</dbReference>
<name>A0AA44ZRQ4_PSEA5</name>
<evidence type="ECO:0000313" key="3">
    <source>
        <dbReference type="Proteomes" id="UP000232453"/>
    </source>
</evidence>
<feature type="compositionally biased region" description="Basic and acidic residues" evidence="1">
    <location>
        <begin position="50"/>
        <end position="64"/>
    </location>
</feature>
<organism evidence="2 3">
    <name type="scientific">Pseudonocardia alni</name>
    <name type="common">Amycolata alni</name>
    <dbReference type="NCBI Taxonomy" id="33907"/>
    <lineage>
        <taxon>Bacteria</taxon>
        <taxon>Bacillati</taxon>
        <taxon>Actinomycetota</taxon>
        <taxon>Actinomycetes</taxon>
        <taxon>Pseudonocardiales</taxon>
        <taxon>Pseudonocardiaceae</taxon>
        <taxon>Pseudonocardia</taxon>
    </lineage>
</organism>
<evidence type="ECO:0000256" key="1">
    <source>
        <dbReference type="SAM" id="MobiDB-lite"/>
    </source>
</evidence>
<dbReference type="GO" id="GO:0016301">
    <property type="term" value="F:kinase activity"/>
    <property type="evidence" value="ECO:0007669"/>
    <property type="project" value="UniProtKB-KW"/>
</dbReference>